<feature type="domain" description="UspA" evidence="5">
    <location>
        <begin position="150"/>
        <end position="310"/>
    </location>
</feature>
<organism evidence="6 7">
    <name type="scientific">Sedimenticola thiotaurini</name>
    <dbReference type="NCBI Taxonomy" id="1543721"/>
    <lineage>
        <taxon>Bacteria</taxon>
        <taxon>Pseudomonadati</taxon>
        <taxon>Pseudomonadota</taxon>
        <taxon>Gammaproteobacteria</taxon>
        <taxon>Chromatiales</taxon>
        <taxon>Sedimenticolaceae</taxon>
        <taxon>Sedimenticola</taxon>
    </lineage>
</organism>
<reference evidence="6 7" key="1">
    <citation type="journal article" date="2015" name="Genome Announc.">
        <title>Complete Genome Sequence of Sedimenticola thiotaurini Strain SIP-G1, a Polyphosphate- and Polyhydroxyalkanoate-Accumulating Sulfur-Oxidizing Gammaproteobacterium Isolated from Salt Marsh Sediments.</title>
        <authorList>
            <person name="Flood B.E."/>
            <person name="Jones D.S."/>
            <person name="Bailey J.V."/>
        </authorList>
    </citation>
    <scope>NUCLEOTIDE SEQUENCE [LARGE SCALE GENOMIC DNA]</scope>
    <source>
        <strain evidence="6 7">SIP-G1</strain>
    </source>
</reference>
<dbReference type="PANTHER" id="PTHR47892">
    <property type="entry name" value="UNIVERSAL STRESS PROTEIN E"/>
    <property type="match status" value="1"/>
</dbReference>
<comment type="similarity">
    <text evidence="2">Belongs to the universal stress protein A family.</text>
</comment>
<evidence type="ECO:0000256" key="1">
    <source>
        <dbReference type="ARBA" id="ARBA00004496"/>
    </source>
</evidence>
<keyword evidence="7" id="KW-1185">Reference proteome</keyword>
<dbReference type="PRINTS" id="PR01438">
    <property type="entry name" value="UNVRSLSTRESS"/>
</dbReference>
<keyword evidence="3" id="KW-0963">Cytoplasm</keyword>
<feature type="domain" description="UspA" evidence="5">
    <location>
        <begin position="14"/>
        <end position="143"/>
    </location>
</feature>
<evidence type="ECO:0000256" key="4">
    <source>
        <dbReference type="ARBA" id="ARBA00037131"/>
    </source>
</evidence>
<dbReference type="EMBL" id="CP011412">
    <property type="protein sequence ID" value="AKH20364.1"/>
    <property type="molecule type" value="Genomic_DNA"/>
</dbReference>
<dbReference type="Pfam" id="PF00582">
    <property type="entry name" value="Usp"/>
    <property type="match status" value="2"/>
</dbReference>
<dbReference type="PANTHER" id="PTHR47892:SF1">
    <property type="entry name" value="UNIVERSAL STRESS PROTEIN E"/>
    <property type="match status" value="1"/>
</dbReference>
<dbReference type="KEGG" id="seds:AAY24_08375"/>
<comment type="subcellular location">
    <subcellularLocation>
        <location evidence="1">Cytoplasm</location>
    </subcellularLocation>
</comment>
<comment type="function">
    <text evidence="4">Required for resistance to DNA-damaging agents.</text>
</comment>
<dbReference type="InterPro" id="IPR006016">
    <property type="entry name" value="UspA"/>
</dbReference>
<dbReference type="Gene3D" id="3.40.50.12370">
    <property type="match status" value="1"/>
</dbReference>
<proteinExistence type="inferred from homology"/>
<dbReference type="PATRIC" id="fig|1543721.4.peg.1732"/>
<evidence type="ECO:0000259" key="5">
    <source>
        <dbReference type="Pfam" id="PF00582"/>
    </source>
</evidence>
<dbReference type="OrthoDB" id="239260at2"/>
<dbReference type="Proteomes" id="UP000034410">
    <property type="component" value="Chromosome"/>
</dbReference>
<sequence>MNLFSNILYLSEAGADQASSLERAVTMAENSLAKLTVIDVVPVLSAGIGLPAGGPISEKLQTHMVSDRRQELEALVEPYRERLDIQIDVLVGTRFIQAIRAVLRNHYDLLIKPVENPDFIQRLFGSDDMQLLRNCPCPLWLVREAEKTNYENILAAVDFDLDNLDTEDQGLNRQILDLSSSLALSDFAALHLAHVWEAPGELSIRLWSDDPETASVAYLNDVRSRHEAALEAFRKQFKERIGEETYDYLAPSFHLYQGAAATVIPELAEKIDADLVVMGTVARTGIAGLLIGNTAEAILEQLQCSVLAIKPSGFVSPVTLPKE</sequence>
<dbReference type="AlphaFoldDB" id="A0A0F7JYK9"/>
<protein>
    <submittedName>
        <fullName evidence="6">Universal stress protein</fullName>
    </submittedName>
</protein>
<name>A0A0F7JYK9_9GAMM</name>
<evidence type="ECO:0000256" key="3">
    <source>
        <dbReference type="ARBA" id="ARBA00022490"/>
    </source>
</evidence>
<evidence type="ECO:0000256" key="2">
    <source>
        <dbReference type="ARBA" id="ARBA00008791"/>
    </source>
</evidence>
<accession>A0A0F7JYK9</accession>
<evidence type="ECO:0000313" key="6">
    <source>
        <dbReference type="EMBL" id="AKH20364.1"/>
    </source>
</evidence>
<dbReference type="SUPFAM" id="SSF52402">
    <property type="entry name" value="Adenine nucleotide alpha hydrolases-like"/>
    <property type="match status" value="2"/>
</dbReference>
<dbReference type="GO" id="GO:0005737">
    <property type="term" value="C:cytoplasm"/>
    <property type="evidence" value="ECO:0007669"/>
    <property type="project" value="UniProtKB-SubCell"/>
</dbReference>
<dbReference type="RefSeq" id="WP_046859299.1">
    <property type="nucleotide sequence ID" value="NZ_CP011412.1"/>
</dbReference>
<gene>
    <name evidence="6" type="ORF">AAY24_08375</name>
</gene>
<dbReference type="InterPro" id="IPR006015">
    <property type="entry name" value="Universal_stress_UspA"/>
</dbReference>
<evidence type="ECO:0000313" key="7">
    <source>
        <dbReference type="Proteomes" id="UP000034410"/>
    </source>
</evidence>